<accession>C6HUC7</accession>
<organism evidence="1 2">
    <name type="scientific">Leptospirillum ferrodiazotrophum</name>
    <dbReference type="NCBI Taxonomy" id="412449"/>
    <lineage>
        <taxon>Bacteria</taxon>
        <taxon>Pseudomonadati</taxon>
        <taxon>Nitrospirota</taxon>
        <taxon>Nitrospiria</taxon>
        <taxon>Nitrospirales</taxon>
        <taxon>Nitrospiraceae</taxon>
        <taxon>Leptospirillum</taxon>
    </lineage>
</organism>
<dbReference type="AlphaFoldDB" id="C6HUC7"/>
<sequence>MKMTVKNILAEYLTSRGFDGLCHPETECGCGLEDLIGPCEGAQGDCQPAHRIQDPEGDPWYTTAFVDLARRPTKEEVQKYWEKERERRMS</sequence>
<name>C6HUC7_9BACT</name>
<dbReference type="Proteomes" id="UP000009374">
    <property type="component" value="Unassembled WGS sequence"/>
</dbReference>
<protein>
    <submittedName>
        <fullName evidence="1">Uncharacterized protein</fullName>
    </submittedName>
</protein>
<keyword evidence="2" id="KW-1185">Reference proteome</keyword>
<reference evidence="1 2" key="1">
    <citation type="journal article" date="2009" name="Appl. Environ. Microbiol.">
        <title>Community genomic and proteomic analyses of chemoautotrophic iron-oxidizing "Leptospirillum rubarum" (Group II) and "Leptospirillum ferrodiazotrophum" (Group III) bacteria in acid mine drainage biofilms.</title>
        <authorList>
            <person name="Goltsman D.S."/>
            <person name="Denef V.J."/>
            <person name="Singer S.W."/>
            <person name="VerBerkmoes N.C."/>
            <person name="Lefsrud M."/>
            <person name="Mueller R.S."/>
            <person name="Dick G.J."/>
            <person name="Sun C.L."/>
            <person name="Wheeler K.E."/>
            <person name="Zemla A."/>
            <person name="Baker B.J."/>
            <person name="Hauser L."/>
            <person name="Land M."/>
            <person name="Shah M.B."/>
            <person name="Thelen M.P."/>
            <person name="Hettich R.L."/>
            <person name="Banfield J.F."/>
        </authorList>
    </citation>
    <scope>NUCLEOTIDE SEQUENCE [LARGE SCALE GENOMIC DNA]</scope>
</reference>
<proteinExistence type="predicted"/>
<dbReference type="EMBL" id="GG693853">
    <property type="protein sequence ID" value="EES53860.1"/>
    <property type="molecule type" value="Genomic_DNA"/>
</dbReference>
<evidence type="ECO:0000313" key="2">
    <source>
        <dbReference type="Proteomes" id="UP000009374"/>
    </source>
</evidence>
<gene>
    <name evidence="1" type="ORF">UBAL3_48660074</name>
</gene>
<evidence type="ECO:0000313" key="1">
    <source>
        <dbReference type="EMBL" id="EES53860.1"/>
    </source>
</evidence>